<evidence type="ECO:0000313" key="4">
    <source>
        <dbReference type="Proteomes" id="UP000317421"/>
    </source>
</evidence>
<gene>
    <name evidence="3" type="ORF">Pla108_13880</name>
</gene>
<evidence type="ECO:0000313" key="3">
    <source>
        <dbReference type="EMBL" id="TWU00437.1"/>
    </source>
</evidence>
<keyword evidence="1" id="KW-0175">Coiled coil</keyword>
<comment type="caution">
    <text evidence="3">The sequence shown here is derived from an EMBL/GenBank/DDBJ whole genome shotgun (WGS) entry which is preliminary data.</text>
</comment>
<dbReference type="Proteomes" id="UP000317421">
    <property type="component" value="Unassembled WGS sequence"/>
</dbReference>
<evidence type="ECO:0000256" key="2">
    <source>
        <dbReference type="SAM" id="Phobius"/>
    </source>
</evidence>
<dbReference type="EMBL" id="SJPR01000001">
    <property type="protein sequence ID" value="TWU00437.1"/>
    <property type="molecule type" value="Genomic_DNA"/>
</dbReference>
<evidence type="ECO:0000256" key="1">
    <source>
        <dbReference type="SAM" id="Coils"/>
    </source>
</evidence>
<keyword evidence="4" id="KW-1185">Reference proteome</keyword>
<accession>A0A5C6ALU3</accession>
<sequence length="115" mass="13416">MRKLYAGRLGFAWLELLLALAIVSLLLQLFNVSATRLYTAMDMRTWSGGVWFLAFALVFVVLCGVRFGPEVAKGFVAQDRKFKLTVSEEKMRKRKEYEKERALYERMNEARKRQS</sequence>
<keyword evidence="2" id="KW-0472">Membrane</keyword>
<dbReference type="AlphaFoldDB" id="A0A5C6ALU3"/>
<proteinExistence type="predicted"/>
<feature type="transmembrane region" description="Helical" evidence="2">
    <location>
        <begin position="50"/>
        <end position="68"/>
    </location>
</feature>
<feature type="coiled-coil region" evidence="1">
    <location>
        <begin position="87"/>
        <end position="114"/>
    </location>
</feature>
<protein>
    <submittedName>
        <fullName evidence="3">Uncharacterized protein</fullName>
    </submittedName>
</protein>
<organism evidence="3 4">
    <name type="scientific">Botrimarina colliarenosi</name>
    <dbReference type="NCBI Taxonomy" id="2528001"/>
    <lineage>
        <taxon>Bacteria</taxon>
        <taxon>Pseudomonadati</taxon>
        <taxon>Planctomycetota</taxon>
        <taxon>Planctomycetia</taxon>
        <taxon>Pirellulales</taxon>
        <taxon>Lacipirellulaceae</taxon>
        <taxon>Botrimarina</taxon>
    </lineage>
</organism>
<keyword evidence="2" id="KW-0812">Transmembrane</keyword>
<dbReference type="RefSeq" id="WP_146444111.1">
    <property type="nucleotide sequence ID" value="NZ_SJPR01000001.1"/>
</dbReference>
<name>A0A5C6ALU3_9BACT</name>
<keyword evidence="2" id="KW-1133">Transmembrane helix</keyword>
<reference evidence="3 4" key="1">
    <citation type="submission" date="2019-02" db="EMBL/GenBank/DDBJ databases">
        <title>Deep-cultivation of Planctomycetes and their phenomic and genomic characterization uncovers novel biology.</title>
        <authorList>
            <person name="Wiegand S."/>
            <person name="Jogler M."/>
            <person name="Boedeker C."/>
            <person name="Pinto D."/>
            <person name="Vollmers J."/>
            <person name="Rivas-Marin E."/>
            <person name="Kohn T."/>
            <person name="Peeters S.H."/>
            <person name="Heuer A."/>
            <person name="Rast P."/>
            <person name="Oberbeckmann S."/>
            <person name="Bunk B."/>
            <person name="Jeske O."/>
            <person name="Meyerdierks A."/>
            <person name="Storesund J.E."/>
            <person name="Kallscheuer N."/>
            <person name="Luecker S."/>
            <person name="Lage O.M."/>
            <person name="Pohl T."/>
            <person name="Merkel B.J."/>
            <person name="Hornburger P."/>
            <person name="Mueller R.-W."/>
            <person name="Bruemmer F."/>
            <person name="Labrenz M."/>
            <person name="Spormann A.M."/>
            <person name="Op Den Camp H."/>
            <person name="Overmann J."/>
            <person name="Amann R."/>
            <person name="Jetten M.S.M."/>
            <person name="Mascher T."/>
            <person name="Medema M.H."/>
            <person name="Devos D.P."/>
            <person name="Kaster A.-K."/>
            <person name="Ovreas L."/>
            <person name="Rohde M."/>
            <person name="Galperin M.Y."/>
            <person name="Jogler C."/>
        </authorList>
    </citation>
    <scope>NUCLEOTIDE SEQUENCE [LARGE SCALE GENOMIC DNA]</scope>
    <source>
        <strain evidence="3 4">Pla108</strain>
    </source>
</reference>
<feature type="transmembrane region" description="Helical" evidence="2">
    <location>
        <begin position="12"/>
        <end position="30"/>
    </location>
</feature>